<protein>
    <submittedName>
        <fullName evidence="1">Type III secretion protein</fullName>
    </submittedName>
</protein>
<dbReference type="EMBL" id="NQKL01000006">
    <property type="protein sequence ID" value="OZY42171.1"/>
    <property type="molecule type" value="Genomic_DNA"/>
</dbReference>
<dbReference type="AlphaFoldDB" id="A0A266LVV0"/>
<dbReference type="RefSeq" id="WP_095029090.1">
    <property type="nucleotide sequence ID" value="NZ_NQKL01000006.1"/>
</dbReference>
<sequence>MNDTDIWLQWWAFAWRYAHPHWHTLDASPAEVRSLHASASTCFGIAPSLPCPPATSLRQLALAPRSHYDALLQRIEHICRPTLPTALDATERLRCLRLGKALRPQDWLEPADDVLQLLRAWVEPAVWQRLRLRFAPARIKMLEQKPVPSICAGKLLTLWQTVLWHKLPADKESNHADAPHD</sequence>
<proteinExistence type="predicted"/>
<evidence type="ECO:0000313" key="2">
    <source>
        <dbReference type="Proteomes" id="UP000216113"/>
    </source>
</evidence>
<reference evidence="1 2" key="1">
    <citation type="submission" date="2017-08" db="EMBL/GenBank/DDBJ databases">
        <title>Genomic and metabolic characterisation of spoilage-associated Pseudomonas species.</title>
        <authorList>
            <person name="Stanborough T."/>
            <person name="Fegan N."/>
            <person name="Powell S.M."/>
            <person name="Singh T."/>
            <person name="Tamplin M.L."/>
            <person name="Chandry P.S."/>
        </authorList>
    </citation>
    <scope>NUCLEOTIDE SEQUENCE [LARGE SCALE GENOMIC DNA]</scope>
    <source>
        <strain evidence="1 2">F1820</strain>
    </source>
</reference>
<accession>A0A266LVV0</accession>
<evidence type="ECO:0000313" key="1">
    <source>
        <dbReference type="EMBL" id="OZY42171.1"/>
    </source>
</evidence>
<organism evidence="1 2">
    <name type="scientific">Pseudomonas fragi</name>
    <dbReference type="NCBI Taxonomy" id="296"/>
    <lineage>
        <taxon>Bacteria</taxon>
        <taxon>Pseudomonadati</taxon>
        <taxon>Pseudomonadota</taxon>
        <taxon>Gammaproteobacteria</taxon>
        <taxon>Pseudomonadales</taxon>
        <taxon>Pseudomonadaceae</taxon>
        <taxon>Pseudomonas</taxon>
    </lineage>
</organism>
<comment type="caution">
    <text evidence="1">The sequence shown here is derived from an EMBL/GenBank/DDBJ whole genome shotgun (WGS) entry which is preliminary data.</text>
</comment>
<gene>
    <name evidence="1" type="ORF">CJF43_10045</name>
</gene>
<dbReference type="Proteomes" id="UP000216113">
    <property type="component" value="Unassembled WGS sequence"/>
</dbReference>
<name>A0A266LVV0_PSEFR</name>